<sequence>MATRTTLAEPSLALLLDNAREAIIAGRAAGIEPVALLLSSADYAQVTRTKQREARVGLPPVVLGIEIRPDSAIREGSVRIVLP</sequence>
<dbReference type="Proteomes" id="UP001501598">
    <property type="component" value="Unassembled WGS sequence"/>
</dbReference>
<protein>
    <submittedName>
        <fullName evidence="1">Uncharacterized protein</fullName>
    </submittedName>
</protein>
<dbReference type="EMBL" id="BAABGT010000040">
    <property type="protein sequence ID" value="GAA4548552.1"/>
    <property type="molecule type" value="Genomic_DNA"/>
</dbReference>
<reference evidence="2" key="1">
    <citation type="journal article" date="2019" name="Int. J. Syst. Evol. Microbiol.">
        <title>The Global Catalogue of Microorganisms (GCM) 10K type strain sequencing project: providing services to taxonomists for standard genome sequencing and annotation.</title>
        <authorList>
            <consortium name="The Broad Institute Genomics Platform"/>
            <consortium name="The Broad Institute Genome Sequencing Center for Infectious Disease"/>
            <person name="Wu L."/>
            <person name="Ma J."/>
        </authorList>
    </citation>
    <scope>NUCLEOTIDE SEQUENCE [LARGE SCALE GENOMIC DNA]</scope>
    <source>
        <strain evidence="2">JCM 17906</strain>
    </source>
</reference>
<proteinExistence type="predicted"/>
<gene>
    <name evidence="1" type="ORF">GCM10023175_35100</name>
</gene>
<organism evidence="1 2">
    <name type="scientific">Pseudonocardia xishanensis</name>
    <dbReference type="NCBI Taxonomy" id="630995"/>
    <lineage>
        <taxon>Bacteria</taxon>
        <taxon>Bacillati</taxon>
        <taxon>Actinomycetota</taxon>
        <taxon>Actinomycetes</taxon>
        <taxon>Pseudonocardiales</taxon>
        <taxon>Pseudonocardiaceae</taxon>
        <taxon>Pseudonocardia</taxon>
    </lineage>
</organism>
<dbReference type="RefSeq" id="WP_345419209.1">
    <property type="nucleotide sequence ID" value="NZ_BAABGT010000040.1"/>
</dbReference>
<evidence type="ECO:0000313" key="2">
    <source>
        <dbReference type="Proteomes" id="UP001501598"/>
    </source>
</evidence>
<name>A0ABP8RTK7_9PSEU</name>
<comment type="caution">
    <text evidence="1">The sequence shown here is derived from an EMBL/GenBank/DDBJ whole genome shotgun (WGS) entry which is preliminary data.</text>
</comment>
<evidence type="ECO:0000313" key="1">
    <source>
        <dbReference type="EMBL" id="GAA4548552.1"/>
    </source>
</evidence>
<accession>A0ABP8RTK7</accession>
<keyword evidence="2" id="KW-1185">Reference proteome</keyword>